<feature type="compositionally biased region" description="Low complexity" evidence="1">
    <location>
        <begin position="53"/>
        <end position="63"/>
    </location>
</feature>
<protein>
    <submittedName>
        <fullName evidence="2">Uncharacterized protein</fullName>
    </submittedName>
</protein>
<sequence length="172" mass="18715">MEASKVIDSNIPSVLAIDTVEICLYNGRLATLVPQRFQPNHSSSSSCHRRSRPSGSSSPSESRLNVNVATVLLAWVSASARASPPTNPPSSAFVRLSHHLFSVSNLLLVKISSGAGNHDSLRSSSIGHMMFCHCRSPAVLVAIISQPPPHFRHHSRIYAFIKKFSKTLTSQF</sequence>
<reference evidence="2 3" key="1">
    <citation type="journal article" date="2023" name="Plants (Basel)">
        <title>Bridging the Gap: Combining Genomics and Transcriptomics Approaches to Understand Stylosanthes scabra, an Orphan Legume from the Brazilian Caatinga.</title>
        <authorList>
            <person name="Ferreira-Neto J.R.C."/>
            <person name="da Silva M.D."/>
            <person name="Binneck E."/>
            <person name="de Melo N.F."/>
            <person name="da Silva R.H."/>
            <person name="de Melo A.L.T.M."/>
            <person name="Pandolfi V."/>
            <person name="Bustamante F.O."/>
            <person name="Brasileiro-Vidal A.C."/>
            <person name="Benko-Iseppon A.M."/>
        </authorList>
    </citation>
    <scope>NUCLEOTIDE SEQUENCE [LARGE SCALE GENOMIC DNA]</scope>
    <source>
        <tissue evidence="2">Leaves</tissue>
    </source>
</reference>
<keyword evidence="3" id="KW-1185">Reference proteome</keyword>
<dbReference type="Proteomes" id="UP001341840">
    <property type="component" value="Unassembled WGS sequence"/>
</dbReference>
<proteinExistence type="predicted"/>
<dbReference type="EMBL" id="JASCZI010211603">
    <property type="protein sequence ID" value="MED6194993.1"/>
    <property type="molecule type" value="Genomic_DNA"/>
</dbReference>
<name>A0ABU6XEF3_9FABA</name>
<accession>A0ABU6XEF3</accession>
<evidence type="ECO:0000313" key="2">
    <source>
        <dbReference type="EMBL" id="MED6194993.1"/>
    </source>
</evidence>
<evidence type="ECO:0000256" key="1">
    <source>
        <dbReference type="SAM" id="MobiDB-lite"/>
    </source>
</evidence>
<gene>
    <name evidence="2" type="ORF">PIB30_033809</name>
</gene>
<evidence type="ECO:0000313" key="3">
    <source>
        <dbReference type="Proteomes" id="UP001341840"/>
    </source>
</evidence>
<feature type="region of interest" description="Disordered" evidence="1">
    <location>
        <begin position="38"/>
        <end position="63"/>
    </location>
</feature>
<comment type="caution">
    <text evidence="2">The sequence shown here is derived from an EMBL/GenBank/DDBJ whole genome shotgun (WGS) entry which is preliminary data.</text>
</comment>
<organism evidence="2 3">
    <name type="scientific">Stylosanthes scabra</name>
    <dbReference type="NCBI Taxonomy" id="79078"/>
    <lineage>
        <taxon>Eukaryota</taxon>
        <taxon>Viridiplantae</taxon>
        <taxon>Streptophyta</taxon>
        <taxon>Embryophyta</taxon>
        <taxon>Tracheophyta</taxon>
        <taxon>Spermatophyta</taxon>
        <taxon>Magnoliopsida</taxon>
        <taxon>eudicotyledons</taxon>
        <taxon>Gunneridae</taxon>
        <taxon>Pentapetalae</taxon>
        <taxon>rosids</taxon>
        <taxon>fabids</taxon>
        <taxon>Fabales</taxon>
        <taxon>Fabaceae</taxon>
        <taxon>Papilionoideae</taxon>
        <taxon>50 kb inversion clade</taxon>
        <taxon>dalbergioids sensu lato</taxon>
        <taxon>Dalbergieae</taxon>
        <taxon>Pterocarpus clade</taxon>
        <taxon>Stylosanthes</taxon>
    </lineage>
</organism>